<dbReference type="EMBL" id="JBHRSK010000008">
    <property type="protein sequence ID" value="MFC2968866.1"/>
    <property type="molecule type" value="Genomic_DNA"/>
</dbReference>
<sequence>MEFAAFLNHLRTEYVIQFEGTYEQQKTQYEELHPEIAFEVSGTAFKHLYVVDFLAKRAGKTGAIDVVPNEKAYAGGVSFSYAGMSVGFGRVSWDAMAFDLKPVPAQVDGFETWFDKWMDLDGQGYVEGTHYSEIIHSATLTKGHVEVDFGTAPIGALTSLLRLFSEDGVREVEVSTSRTQSVPGSVIRRDGL</sequence>
<keyword evidence="2" id="KW-1185">Reference proteome</keyword>
<protein>
    <submittedName>
        <fullName evidence="1">Uncharacterized protein</fullName>
    </submittedName>
</protein>
<proteinExistence type="predicted"/>
<reference evidence="2" key="1">
    <citation type="journal article" date="2019" name="Int. J. Syst. Evol. Microbiol.">
        <title>The Global Catalogue of Microorganisms (GCM) 10K type strain sequencing project: providing services to taxonomists for standard genome sequencing and annotation.</title>
        <authorList>
            <consortium name="The Broad Institute Genomics Platform"/>
            <consortium name="The Broad Institute Genome Sequencing Center for Infectious Disease"/>
            <person name="Wu L."/>
            <person name="Ma J."/>
        </authorList>
    </citation>
    <scope>NUCLEOTIDE SEQUENCE [LARGE SCALE GENOMIC DNA]</scope>
    <source>
        <strain evidence="2">KCTC 62192</strain>
    </source>
</reference>
<organism evidence="1 2">
    <name type="scientific">Acidimangrovimonas pyrenivorans</name>
    <dbReference type="NCBI Taxonomy" id="2030798"/>
    <lineage>
        <taxon>Bacteria</taxon>
        <taxon>Pseudomonadati</taxon>
        <taxon>Pseudomonadota</taxon>
        <taxon>Alphaproteobacteria</taxon>
        <taxon>Rhodobacterales</taxon>
        <taxon>Paracoccaceae</taxon>
        <taxon>Acidimangrovimonas</taxon>
    </lineage>
</organism>
<evidence type="ECO:0000313" key="2">
    <source>
        <dbReference type="Proteomes" id="UP001595443"/>
    </source>
</evidence>
<accession>A0ABV7AHM7</accession>
<name>A0ABV7AHM7_9RHOB</name>
<comment type="caution">
    <text evidence="1">The sequence shown here is derived from an EMBL/GenBank/DDBJ whole genome shotgun (WGS) entry which is preliminary data.</text>
</comment>
<evidence type="ECO:0000313" key="1">
    <source>
        <dbReference type="EMBL" id="MFC2968866.1"/>
    </source>
</evidence>
<dbReference type="Proteomes" id="UP001595443">
    <property type="component" value="Unassembled WGS sequence"/>
</dbReference>
<dbReference type="RefSeq" id="WP_377833572.1">
    <property type="nucleotide sequence ID" value="NZ_JBHRSK010000008.1"/>
</dbReference>
<gene>
    <name evidence="1" type="ORF">ACFOES_12240</name>
</gene>